<evidence type="ECO:0000256" key="12">
    <source>
        <dbReference type="RuleBase" id="RU362085"/>
    </source>
</evidence>
<dbReference type="PANTHER" id="PTHR30153">
    <property type="entry name" value="REPLICATIVE DNA HELICASE DNAB"/>
    <property type="match status" value="1"/>
</dbReference>
<dbReference type="CDD" id="cd00984">
    <property type="entry name" value="DnaB_C"/>
    <property type="match status" value="1"/>
</dbReference>
<dbReference type="InterPro" id="IPR007694">
    <property type="entry name" value="DNA_helicase_DnaB-like_C"/>
</dbReference>
<evidence type="ECO:0000256" key="2">
    <source>
        <dbReference type="ARBA" id="ARBA00022515"/>
    </source>
</evidence>
<dbReference type="PROSITE" id="PS51199">
    <property type="entry name" value="SF4_HELICASE"/>
    <property type="match status" value="1"/>
</dbReference>
<evidence type="ECO:0000256" key="1">
    <source>
        <dbReference type="ARBA" id="ARBA00008428"/>
    </source>
</evidence>
<protein>
    <recommendedName>
        <fullName evidence="11 12">Replicative DNA helicase</fullName>
        <ecNumber evidence="11 12">5.6.2.3</ecNumber>
    </recommendedName>
</protein>
<feature type="region of interest" description="Disordered" evidence="13">
    <location>
        <begin position="375"/>
        <end position="394"/>
    </location>
</feature>
<dbReference type="InterPro" id="IPR016136">
    <property type="entry name" value="DNA_helicase_N/primase_C"/>
</dbReference>
<dbReference type="InterPro" id="IPR007693">
    <property type="entry name" value="DNA_helicase_DnaB-like_N"/>
</dbReference>
<evidence type="ECO:0000256" key="10">
    <source>
        <dbReference type="ARBA" id="ARBA00048954"/>
    </source>
</evidence>
<keyword evidence="8 12" id="KW-0238">DNA-binding</keyword>
<dbReference type="GO" id="GO:1990077">
    <property type="term" value="C:primosome complex"/>
    <property type="evidence" value="ECO:0007669"/>
    <property type="project" value="UniProtKB-UniRule"/>
</dbReference>
<accession>A0A4R1QWJ8</accession>
<reference evidence="15 16" key="1">
    <citation type="submission" date="2019-03" db="EMBL/GenBank/DDBJ databases">
        <title>Genomic Encyclopedia of Type Strains, Phase IV (KMG-IV): sequencing the most valuable type-strain genomes for metagenomic binning, comparative biology and taxonomic classification.</title>
        <authorList>
            <person name="Goeker M."/>
        </authorList>
    </citation>
    <scope>NUCLEOTIDE SEQUENCE [LARGE SCALE GENOMIC DNA]</scope>
    <source>
        <strain evidence="15 16">DSM 100451</strain>
    </source>
</reference>
<feature type="domain" description="SF4 helicase" evidence="14">
    <location>
        <begin position="186"/>
        <end position="463"/>
    </location>
</feature>
<dbReference type="Gene3D" id="3.40.50.300">
    <property type="entry name" value="P-loop containing nucleotide triphosphate hydrolases"/>
    <property type="match status" value="1"/>
</dbReference>
<keyword evidence="4 12" id="KW-0547">Nucleotide-binding</keyword>
<dbReference type="GO" id="GO:0043139">
    <property type="term" value="F:5'-3' DNA helicase activity"/>
    <property type="evidence" value="ECO:0007669"/>
    <property type="project" value="UniProtKB-EC"/>
</dbReference>
<evidence type="ECO:0000256" key="7">
    <source>
        <dbReference type="ARBA" id="ARBA00022840"/>
    </source>
</evidence>
<dbReference type="OrthoDB" id="9773982at2"/>
<keyword evidence="7 12" id="KW-0067">ATP-binding</keyword>
<evidence type="ECO:0000259" key="14">
    <source>
        <dbReference type="PROSITE" id="PS51199"/>
    </source>
</evidence>
<keyword evidence="5 12" id="KW-0378">Hydrolase</keyword>
<comment type="caution">
    <text evidence="15">The sequence shown here is derived from an EMBL/GenBank/DDBJ whole genome shotgun (WGS) entry which is preliminary data.</text>
</comment>
<comment type="similarity">
    <text evidence="1 12">Belongs to the helicase family. DnaB subfamily.</text>
</comment>
<dbReference type="STRING" id="1650663.GCA_001486665_03580"/>
<dbReference type="SMART" id="SM00382">
    <property type="entry name" value="AAA"/>
    <property type="match status" value="1"/>
</dbReference>
<dbReference type="InterPro" id="IPR027417">
    <property type="entry name" value="P-loop_NTPase"/>
</dbReference>
<dbReference type="GO" id="GO:0005829">
    <property type="term" value="C:cytosol"/>
    <property type="evidence" value="ECO:0007669"/>
    <property type="project" value="TreeGrafter"/>
</dbReference>
<dbReference type="EC" id="5.6.2.3" evidence="11 12"/>
<dbReference type="NCBIfam" id="TIGR00665">
    <property type="entry name" value="DnaB"/>
    <property type="match status" value="1"/>
</dbReference>
<dbReference type="GO" id="GO:0003677">
    <property type="term" value="F:DNA binding"/>
    <property type="evidence" value="ECO:0007669"/>
    <property type="project" value="UniProtKB-UniRule"/>
</dbReference>
<keyword evidence="9" id="KW-0413">Isomerase</keyword>
<dbReference type="Pfam" id="PF00772">
    <property type="entry name" value="DnaB"/>
    <property type="match status" value="1"/>
</dbReference>
<keyword evidence="6 12" id="KW-0347">Helicase</keyword>
<dbReference type="AlphaFoldDB" id="A0A4R1QWJ8"/>
<evidence type="ECO:0000256" key="5">
    <source>
        <dbReference type="ARBA" id="ARBA00022801"/>
    </source>
</evidence>
<gene>
    <name evidence="15" type="ORF">EDD77_11648</name>
</gene>
<evidence type="ECO:0000256" key="8">
    <source>
        <dbReference type="ARBA" id="ARBA00023125"/>
    </source>
</evidence>
<evidence type="ECO:0000256" key="4">
    <source>
        <dbReference type="ARBA" id="ARBA00022741"/>
    </source>
</evidence>
<dbReference type="GO" id="GO:0005524">
    <property type="term" value="F:ATP binding"/>
    <property type="evidence" value="ECO:0007669"/>
    <property type="project" value="UniProtKB-UniRule"/>
</dbReference>
<dbReference type="PANTHER" id="PTHR30153:SF2">
    <property type="entry name" value="REPLICATIVE DNA HELICASE"/>
    <property type="match status" value="1"/>
</dbReference>
<evidence type="ECO:0000256" key="6">
    <source>
        <dbReference type="ARBA" id="ARBA00022806"/>
    </source>
</evidence>
<dbReference type="Gene3D" id="1.10.860.10">
    <property type="entry name" value="DNAb Helicase, Chain A"/>
    <property type="match status" value="1"/>
</dbReference>
<dbReference type="SUPFAM" id="SSF52540">
    <property type="entry name" value="P-loop containing nucleoside triphosphate hydrolases"/>
    <property type="match status" value="1"/>
</dbReference>
<dbReference type="InterPro" id="IPR003593">
    <property type="entry name" value="AAA+_ATPase"/>
</dbReference>
<evidence type="ECO:0000256" key="3">
    <source>
        <dbReference type="ARBA" id="ARBA00022705"/>
    </source>
</evidence>
<organism evidence="15 16">
    <name type="scientific">Allofournierella massiliensis</name>
    <dbReference type="NCBI Taxonomy" id="1650663"/>
    <lineage>
        <taxon>Bacteria</taxon>
        <taxon>Bacillati</taxon>
        <taxon>Bacillota</taxon>
        <taxon>Clostridia</taxon>
        <taxon>Eubacteriales</taxon>
        <taxon>Oscillospiraceae</taxon>
        <taxon>Allofournierella</taxon>
    </lineage>
</organism>
<evidence type="ECO:0000256" key="9">
    <source>
        <dbReference type="ARBA" id="ARBA00023235"/>
    </source>
</evidence>
<dbReference type="InterPro" id="IPR036185">
    <property type="entry name" value="DNA_heli_DnaB-like_N_sf"/>
</dbReference>
<evidence type="ECO:0000256" key="11">
    <source>
        <dbReference type="NCBIfam" id="TIGR00665"/>
    </source>
</evidence>
<dbReference type="EMBL" id="SLUM01000016">
    <property type="protein sequence ID" value="TCL55534.1"/>
    <property type="molecule type" value="Genomic_DNA"/>
</dbReference>
<proteinExistence type="inferred from homology"/>
<dbReference type="RefSeq" id="WP_058967165.1">
    <property type="nucleotide sequence ID" value="NZ_CABKVM010000019.1"/>
</dbReference>
<comment type="function">
    <text evidence="12">The main replicative DNA helicase, it participates in initiation and elongation during chromosome replication. Travels ahead of the DNA replisome, separating dsDNA into templates for DNA synthesis. A processive ATP-dependent 5'-3' DNA helicase it has DNA-dependent ATPase activity.</text>
</comment>
<comment type="catalytic activity">
    <reaction evidence="10 12">
        <text>ATP + H2O = ADP + phosphate + H(+)</text>
        <dbReference type="Rhea" id="RHEA:13065"/>
        <dbReference type="ChEBI" id="CHEBI:15377"/>
        <dbReference type="ChEBI" id="CHEBI:15378"/>
        <dbReference type="ChEBI" id="CHEBI:30616"/>
        <dbReference type="ChEBI" id="CHEBI:43474"/>
        <dbReference type="ChEBI" id="CHEBI:456216"/>
        <dbReference type="EC" id="5.6.2.3"/>
    </reaction>
</comment>
<dbReference type="SUPFAM" id="SSF48024">
    <property type="entry name" value="N-terminal domain of DnaB helicase"/>
    <property type="match status" value="1"/>
</dbReference>
<dbReference type="GO" id="GO:0006269">
    <property type="term" value="P:DNA replication, synthesis of primer"/>
    <property type="evidence" value="ECO:0007669"/>
    <property type="project" value="UniProtKB-UniRule"/>
</dbReference>
<evidence type="ECO:0000313" key="15">
    <source>
        <dbReference type="EMBL" id="TCL55534.1"/>
    </source>
</evidence>
<keyword evidence="2 12" id="KW-0639">Primosome</keyword>
<sequence>MQDTNFELDSMNLAEPYNMEAEQSVLGAALLDSERVMPALINTLKPEMFYSRQNAEIFSQMVELYSGTEQLDAVTLIDAVASTGVFESMEAAKVYIARLGEVVPSISNFGAYARIVEEKYLTRQVMQLAQNILKQSSAQPDADMLLESVEQRLTDIRSNQKREELTKLSDAFLETMATLQKIAGPNKDKYAGIPTGFTYLDSILTGLGRSDLIILAARPGMGKTSFALNIATNVAKKSHIPVAIFSLEMSKEQLTNRILSAEAGVDSHSFRSGALSGNDWDDLAHAMDVLHDVPIFMDDTSGITIPEVKAKIRKINQDPEKTPIGLVVIDYLQLMTSGKRTENRVQEISDITRNLKIMAKELNVPVIALSQLSRAAEKSSGRSDHRPQLSDLRDSGSIEQDADIVLFLYREGYYTSMSGESLEESDSSTAECIIAKNRHGETGKVDLGWDGAHTRFVNVDYNHAG</sequence>
<name>A0A4R1QWJ8_9FIRM</name>
<dbReference type="Proteomes" id="UP000295184">
    <property type="component" value="Unassembled WGS sequence"/>
</dbReference>
<evidence type="ECO:0000256" key="13">
    <source>
        <dbReference type="SAM" id="MobiDB-lite"/>
    </source>
</evidence>
<evidence type="ECO:0000313" key="16">
    <source>
        <dbReference type="Proteomes" id="UP000295184"/>
    </source>
</evidence>
<dbReference type="GO" id="GO:0016887">
    <property type="term" value="F:ATP hydrolysis activity"/>
    <property type="evidence" value="ECO:0007669"/>
    <property type="project" value="RHEA"/>
</dbReference>
<dbReference type="Pfam" id="PF03796">
    <property type="entry name" value="DnaB_C"/>
    <property type="match status" value="1"/>
</dbReference>
<dbReference type="InterPro" id="IPR007692">
    <property type="entry name" value="DNA_helicase_DnaB"/>
</dbReference>
<keyword evidence="3 12" id="KW-0235">DNA replication</keyword>